<proteinExistence type="predicted"/>
<dbReference type="Proteomes" id="UP000824120">
    <property type="component" value="Chromosome 7"/>
</dbReference>
<dbReference type="OrthoDB" id="1166712at2759"/>
<dbReference type="PANTHER" id="PTHR33116">
    <property type="entry name" value="REVERSE TRANSCRIPTASE ZINC-BINDING DOMAIN-CONTAINING PROTEIN-RELATED-RELATED"/>
    <property type="match status" value="1"/>
</dbReference>
<keyword evidence="2" id="KW-1185">Reference proteome</keyword>
<dbReference type="AlphaFoldDB" id="A0A9J5Y6V2"/>
<evidence type="ECO:0000313" key="1">
    <source>
        <dbReference type="EMBL" id="KAG5595312.1"/>
    </source>
</evidence>
<comment type="caution">
    <text evidence="1">The sequence shown here is derived from an EMBL/GenBank/DDBJ whole genome shotgun (WGS) entry which is preliminary data.</text>
</comment>
<dbReference type="EMBL" id="JACXVP010000007">
    <property type="protein sequence ID" value="KAG5595312.1"/>
    <property type="molecule type" value="Genomic_DNA"/>
</dbReference>
<organism evidence="1 2">
    <name type="scientific">Solanum commersonii</name>
    <name type="common">Commerson's wild potato</name>
    <name type="synonym">Commerson's nightshade</name>
    <dbReference type="NCBI Taxonomy" id="4109"/>
    <lineage>
        <taxon>Eukaryota</taxon>
        <taxon>Viridiplantae</taxon>
        <taxon>Streptophyta</taxon>
        <taxon>Embryophyta</taxon>
        <taxon>Tracheophyta</taxon>
        <taxon>Spermatophyta</taxon>
        <taxon>Magnoliopsida</taxon>
        <taxon>eudicotyledons</taxon>
        <taxon>Gunneridae</taxon>
        <taxon>Pentapetalae</taxon>
        <taxon>asterids</taxon>
        <taxon>lamiids</taxon>
        <taxon>Solanales</taxon>
        <taxon>Solanaceae</taxon>
        <taxon>Solanoideae</taxon>
        <taxon>Solaneae</taxon>
        <taxon>Solanum</taxon>
    </lineage>
</organism>
<name>A0A9J5Y6V2_SOLCO</name>
<accession>A0A9J5Y6V2</accession>
<dbReference type="PANTHER" id="PTHR33116:SF67">
    <property type="entry name" value="REVERSE TRANSCRIPTASE"/>
    <property type="match status" value="1"/>
</dbReference>
<sequence>MRMWSANLNHLAFADDAIIFASTHDYSLGKIMIVLQDYEKQSRQKVNKENSFFYLHQNVAAGISLQVEQCTGMSKGSFPLKYLGCSITHSRKNKEHYTDLFDRVRGKLQAWKGNKLSFGGKKVLFTSVLESIPIYVLSAITPPKCEGGLGFRSMLDISQEMYAKLWWRFRTQNSLWSNFLWNKYCMKQILTLVQCKGGSQSYVHTCHPMRDIGEILTKEGWNFVSLQVALPEIWNGKVPVASLMHSWNPTISMDCMCCSIPVEEITMRKWWSSKSSYRYQVVFQVVPIVTFECLWKRRNTILHGGSFSERKVIWETNDTILKMIKITFKRDIGRKNWSDIITGLEGHDCASRGYPGPRSVAFCIRDYSSSLIMAKGFKIQDTSNLVAEARAI</sequence>
<reference evidence="1 2" key="1">
    <citation type="submission" date="2020-09" db="EMBL/GenBank/DDBJ databases">
        <title>De no assembly of potato wild relative species, Solanum commersonii.</title>
        <authorList>
            <person name="Cho K."/>
        </authorList>
    </citation>
    <scope>NUCLEOTIDE SEQUENCE [LARGE SCALE GENOMIC DNA]</scope>
    <source>
        <strain evidence="1">LZ3.2</strain>
        <tissue evidence="1">Leaf</tissue>
    </source>
</reference>
<protein>
    <submittedName>
        <fullName evidence="1">Uncharacterized protein</fullName>
    </submittedName>
</protein>
<gene>
    <name evidence="1" type="ORF">H5410_036544</name>
</gene>
<evidence type="ECO:0000313" key="2">
    <source>
        <dbReference type="Proteomes" id="UP000824120"/>
    </source>
</evidence>